<sequence length="132" mass="14721">MAGHTGFTFYEFAASTRANSFKLPLSCGRNIGSFKGPLLSTHSLQVRKWQLSFHTLSIRDHLYAELIARIQNLVITCSKVLSFSSSKISSSSLRQALSLLYKNQMSCQALPSSLLPVPTPSFFSLVRHRNQN</sequence>
<evidence type="ECO:0000313" key="2">
    <source>
        <dbReference type="Proteomes" id="UP000499080"/>
    </source>
</evidence>
<organism evidence="1 2">
    <name type="scientific">Araneus ventricosus</name>
    <name type="common">Orbweaver spider</name>
    <name type="synonym">Epeira ventricosa</name>
    <dbReference type="NCBI Taxonomy" id="182803"/>
    <lineage>
        <taxon>Eukaryota</taxon>
        <taxon>Metazoa</taxon>
        <taxon>Ecdysozoa</taxon>
        <taxon>Arthropoda</taxon>
        <taxon>Chelicerata</taxon>
        <taxon>Arachnida</taxon>
        <taxon>Araneae</taxon>
        <taxon>Araneomorphae</taxon>
        <taxon>Entelegynae</taxon>
        <taxon>Araneoidea</taxon>
        <taxon>Araneidae</taxon>
        <taxon>Araneus</taxon>
    </lineage>
</organism>
<proteinExistence type="predicted"/>
<comment type="caution">
    <text evidence="1">The sequence shown here is derived from an EMBL/GenBank/DDBJ whole genome shotgun (WGS) entry which is preliminary data.</text>
</comment>
<name>A0A4Y2GMZ6_ARAVE</name>
<dbReference type="Proteomes" id="UP000499080">
    <property type="component" value="Unassembled WGS sequence"/>
</dbReference>
<reference evidence="1 2" key="1">
    <citation type="journal article" date="2019" name="Sci. Rep.">
        <title>Orb-weaving spider Araneus ventricosus genome elucidates the spidroin gene catalogue.</title>
        <authorList>
            <person name="Kono N."/>
            <person name="Nakamura H."/>
            <person name="Ohtoshi R."/>
            <person name="Moran D.A.P."/>
            <person name="Shinohara A."/>
            <person name="Yoshida Y."/>
            <person name="Fujiwara M."/>
            <person name="Mori M."/>
            <person name="Tomita M."/>
            <person name="Arakawa K."/>
        </authorList>
    </citation>
    <scope>NUCLEOTIDE SEQUENCE [LARGE SCALE GENOMIC DNA]</scope>
</reference>
<evidence type="ECO:0000313" key="1">
    <source>
        <dbReference type="EMBL" id="GBM54166.1"/>
    </source>
</evidence>
<accession>A0A4Y2GMZ6</accession>
<keyword evidence="2" id="KW-1185">Reference proteome</keyword>
<protein>
    <submittedName>
        <fullName evidence="1">Uncharacterized protein</fullName>
    </submittedName>
</protein>
<gene>
    <name evidence="1" type="ORF">AVEN_64515_1</name>
</gene>
<dbReference type="EMBL" id="BGPR01001447">
    <property type="protein sequence ID" value="GBM54166.1"/>
    <property type="molecule type" value="Genomic_DNA"/>
</dbReference>
<dbReference type="AlphaFoldDB" id="A0A4Y2GMZ6"/>